<gene>
    <name evidence="1" type="ORF">MVEN_00130500</name>
</gene>
<comment type="caution">
    <text evidence="1">The sequence shown here is derived from an EMBL/GenBank/DDBJ whole genome shotgun (WGS) entry which is preliminary data.</text>
</comment>
<protein>
    <submittedName>
        <fullName evidence="1">Uncharacterized protein</fullName>
    </submittedName>
</protein>
<evidence type="ECO:0000313" key="1">
    <source>
        <dbReference type="EMBL" id="KAF7372672.1"/>
    </source>
</evidence>
<proteinExistence type="predicted"/>
<dbReference type="EMBL" id="JACAZI010000001">
    <property type="protein sequence ID" value="KAF7372672.1"/>
    <property type="molecule type" value="Genomic_DNA"/>
</dbReference>
<sequence length="146" mass="15908">MEVLAGEAKQYCFDLTSPSSSLHSASLPPILVVDNTLRSRSNALPSSRSSRPSASPAGTELTLDFDLATTVQTERSSGVRADLTTVRTLLALGRGESVFLFYPHPRCIPGRSFAVVFHAYVYRFITFIIHAFPSEAFSNSSSAMFQ</sequence>
<name>A0A8H7DGV5_9AGAR</name>
<dbReference type="AlphaFoldDB" id="A0A8H7DGV5"/>
<accession>A0A8H7DGV5</accession>
<evidence type="ECO:0000313" key="2">
    <source>
        <dbReference type="Proteomes" id="UP000620124"/>
    </source>
</evidence>
<keyword evidence="2" id="KW-1185">Reference proteome</keyword>
<organism evidence="1 2">
    <name type="scientific">Mycena venus</name>
    <dbReference type="NCBI Taxonomy" id="2733690"/>
    <lineage>
        <taxon>Eukaryota</taxon>
        <taxon>Fungi</taxon>
        <taxon>Dikarya</taxon>
        <taxon>Basidiomycota</taxon>
        <taxon>Agaricomycotina</taxon>
        <taxon>Agaricomycetes</taxon>
        <taxon>Agaricomycetidae</taxon>
        <taxon>Agaricales</taxon>
        <taxon>Marasmiineae</taxon>
        <taxon>Mycenaceae</taxon>
        <taxon>Mycena</taxon>
    </lineage>
</organism>
<reference evidence="1" key="1">
    <citation type="submission" date="2020-05" db="EMBL/GenBank/DDBJ databases">
        <title>Mycena genomes resolve the evolution of fungal bioluminescence.</title>
        <authorList>
            <person name="Tsai I.J."/>
        </authorList>
    </citation>
    <scope>NUCLEOTIDE SEQUENCE</scope>
    <source>
        <strain evidence="1">CCC161011</strain>
    </source>
</reference>
<dbReference type="Proteomes" id="UP000620124">
    <property type="component" value="Unassembled WGS sequence"/>
</dbReference>